<accession>A0ABS8MGL4</accession>
<protein>
    <recommendedName>
        <fullName evidence="3">DUF4286 family protein</fullName>
    </recommendedName>
</protein>
<dbReference type="RefSeq" id="WP_230037732.1">
    <property type="nucleotide sequence ID" value="NZ_JAJJMM010000001.1"/>
</dbReference>
<dbReference type="Proteomes" id="UP001430679">
    <property type="component" value="Unassembled WGS sequence"/>
</dbReference>
<name>A0ABS8MGL4_9FLAO</name>
<proteinExistence type="predicted"/>
<organism evidence="1 2">
    <name type="scientific">Flavobacterium piscisymbiosum</name>
    <dbReference type="NCBI Taxonomy" id="2893753"/>
    <lineage>
        <taxon>Bacteria</taxon>
        <taxon>Pseudomonadati</taxon>
        <taxon>Bacteroidota</taxon>
        <taxon>Flavobacteriia</taxon>
        <taxon>Flavobacteriales</taxon>
        <taxon>Flavobacteriaceae</taxon>
        <taxon>Flavobacterium</taxon>
    </lineage>
</organism>
<keyword evidence="2" id="KW-1185">Reference proteome</keyword>
<gene>
    <name evidence="1" type="ORF">LNP81_16620</name>
</gene>
<evidence type="ECO:0000313" key="1">
    <source>
        <dbReference type="EMBL" id="MCC9064631.1"/>
    </source>
</evidence>
<dbReference type="EMBL" id="JAJJMM010000001">
    <property type="protein sequence ID" value="MCC9064631.1"/>
    <property type="molecule type" value="Genomic_DNA"/>
</dbReference>
<evidence type="ECO:0008006" key="3">
    <source>
        <dbReference type="Google" id="ProtNLM"/>
    </source>
</evidence>
<evidence type="ECO:0000313" key="2">
    <source>
        <dbReference type="Proteomes" id="UP001430679"/>
    </source>
</evidence>
<sequence length="105" mass="12491">MNLIFKTTKPNKLKSDILKLIEDEKLKTWKIHNSNNIKYIKHIDQWGDKGVIKMSTNIQQDELIVEVFKFEKTTQKVEEFSGYYLGRFCEIIFVNFPNDFNSITK</sequence>
<reference evidence="1" key="1">
    <citation type="submission" date="2021-11" db="EMBL/GenBank/DDBJ databases">
        <title>Description of novel Flavobacterium species.</title>
        <authorList>
            <person name="Saticioglu I.B."/>
            <person name="Ay H."/>
            <person name="Altun S."/>
            <person name="Duman M."/>
        </authorList>
    </citation>
    <scope>NUCLEOTIDE SEQUENCE</scope>
    <source>
        <strain evidence="1">F-30</strain>
    </source>
</reference>
<comment type="caution">
    <text evidence="1">The sequence shown here is derived from an EMBL/GenBank/DDBJ whole genome shotgun (WGS) entry which is preliminary data.</text>
</comment>